<sequence>MDKTCVMENETITYAELITNAEGLFGKGNYTEALLDANDAIEMKGDDAWAYYLRASIKNHLNDMDGAKEDWERSIQLGGDTIKYLAKLTEVEKYRFE</sequence>
<accession>A0A1J5RYT4</accession>
<reference evidence="1" key="1">
    <citation type="submission" date="2016-10" db="EMBL/GenBank/DDBJ databases">
        <title>Sequence of Gallionella enrichment culture.</title>
        <authorList>
            <person name="Poehlein A."/>
            <person name="Muehling M."/>
            <person name="Daniel R."/>
        </authorList>
    </citation>
    <scope>NUCLEOTIDE SEQUENCE</scope>
</reference>
<dbReference type="InterPro" id="IPR011990">
    <property type="entry name" value="TPR-like_helical_dom_sf"/>
</dbReference>
<dbReference type="Gene3D" id="1.25.40.10">
    <property type="entry name" value="Tetratricopeptide repeat domain"/>
    <property type="match status" value="1"/>
</dbReference>
<evidence type="ECO:0000313" key="1">
    <source>
        <dbReference type="EMBL" id="OIR01289.1"/>
    </source>
</evidence>
<comment type="caution">
    <text evidence="1">The sequence shown here is derived from an EMBL/GenBank/DDBJ whole genome shotgun (WGS) entry which is preliminary data.</text>
</comment>
<dbReference type="SUPFAM" id="SSF48452">
    <property type="entry name" value="TPR-like"/>
    <property type="match status" value="1"/>
</dbReference>
<organism evidence="1">
    <name type="scientific">mine drainage metagenome</name>
    <dbReference type="NCBI Taxonomy" id="410659"/>
    <lineage>
        <taxon>unclassified sequences</taxon>
        <taxon>metagenomes</taxon>
        <taxon>ecological metagenomes</taxon>
    </lineage>
</organism>
<dbReference type="EMBL" id="MLJW01000085">
    <property type="protein sequence ID" value="OIR01289.1"/>
    <property type="molecule type" value="Genomic_DNA"/>
</dbReference>
<dbReference type="InterPro" id="IPR019734">
    <property type="entry name" value="TPR_rpt"/>
</dbReference>
<name>A0A1J5RYT4_9ZZZZ</name>
<dbReference type="SMART" id="SM00028">
    <property type="entry name" value="TPR"/>
    <property type="match status" value="2"/>
</dbReference>
<gene>
    <name evidence="1" type="ORF">GALL_165770</name>
</gene>
<protein>
    <submittedName>
        <fullName evidence="1">Uncharacterized protein</fullName>
    </submittedName>
</protein>
<proteinExistence type="predicted"/>
<dbReference type="AlphaFoldDB" id="A0A1J5RYT4"/>